<name>A0A1H9DHH1_9PSEU</name>
<dbReference type="AlphaFoldDB" id="A0A1H9DHH1"/>
<proteinExistence type="predicted"/>
<organism evidence="1 2">
    <name type="scientific">Lentzea xinjiangensis</name>
    <dbReference type="NCBI Taxonomy" id="402600"/>
    <lineage>
        <taxon>Bacteria</taxon>
        <taxon>Bacillati</taxon>
        <taxon>Actinomycetota</taxon>
        <taxon>Actinomycetes</taxon>
        <taxon>Pseudonocardiales</taxon>
        <taxon>Pseudonocardiaceae</taxon>
        <taxon>Lentzea</taxon>
    </lineage>
</organism>
<dbReference type="STRING" id="402600.SAMN05216188_102155"/>
<dbReference type="EMBL" id="FOFR01000002">
    <property type="protein sequence ID" value="SEQ12859.1"/>
    <property type="molecule type" value="Genomic_DNA"/>
</dbReference>
<evidence type="ECO:0000313" key="2">
    <source>
        <dbReference type="Proteomes" id="UP000199352"/>
    </source>
</evidence>
<dbReference type="SUPFAM" id="SSF55961">
    <property type="entry name" value="Bet v1-like"/>
    <property type="match status" value="1"/>
</dbReference>
<dbReference type="Gene3D" id="3.30.530.20">
    <property type="match status" value="1"/>
</dbReference>
<sequence length="143" mass="15720">MRYELRAEGGETLLTFTHRGRSERNALGFSPGTHAFLDRLQAHLTGDDLPGWSERHAEVAPAYPAWRQRGGAARPGRRLLRRAQAVCEGSTSARSRGGILFSSPYGSRWACNTPVNARSTEAVSQLSLSRIGCLKYGCPTMWS</sequence>
<keyword evidence="2" id="KW-1185">Reference proteome</keyword>
<protein>
    <recommendedName>
        <fullName evidence="3">Activator of Hsp90 ATPase homolog 1-like protein</fullName>
    </recommendedName>
</protein>
<dbReference type="Proteomes" id="UP000199352">
    <property type="component" value="Unassembled WGS sequence"/>
</dbReference>
<evidence type="ECO:0000313" key="1">
    <source>
        <dbReference type="EMBL" id="SEQ12859.1"/>
    </source>
</evidence>
<dbReference type="InterPro" id="IPR023393">
    <property type="entry name" value="START-like_dom_sf"/>
</dbReference>
<reference evidence="2" key="1">
    <citation type="submission" date="2016-10" db="EMBL/GenBank/DDBJ databases">
        <authorList>
            <person name="Varghese N."/>
            <person name="Submissions S."/>
        </authorList>
    </citation>
    <scope>NUCLEOTIDE SEQUENCE [LARGE SCALE GENOMIC DNA]</scope>
    <source>
        <strain evidence="2">CGMCC 4.3525</strain>
    </source>
</reference>
<accession>A0A1H9DHH1</accession>
<gene>
    <name evidence="1" type="ORF">SAMN05216188_102155</name>
</gene>
<evidence type="ECO:0008006" key="3">
    <source>
        <dbReference type="Google" id="ProtNLM"/>
    </source>
</evidence>